<dbReference type="Proteomes" id="UP000190328">
    <property type="component" value="Unassembled WGS sequence"/>
</dbReference>
<evidence type="ECO:0000313" key="1">
    <source>
        <dbReference type="EMBL" id="SKA13834.1"/>
    </source>
</evidence>
<accession>A0A1T4RCV2</accession>
<dbReference type="EMBL" id="FUXI01000045">
    <property type="protein sequence ID" value="SKA13834.1"/>
    <property type="molecule type" value="Genomic_DNA"/>
</dbReference>
<name>A0A1T4RCV2_9ENTE</name>
<protein>
    <submittedName>
        <fullName evidence="1">Uncharacterized protein</fullName>
    </submittedName>
</protein>
<gene>
    <name evidence="1" type="ORF">SAMN02745116_02547</name>
</gene>
<keyword evidence="2" id="KW-1185">Reference proteome</keyword>
<dbReference type="AlphaFoldDB" id="A0A1T4RCV2"/>
<dbReference type="RefSeq" id="WP_078808427.1">
    <property type="nucleotide sequence ID" value="NZ_FUXI01000045.1"/>
</dbReference>
<sequence length="80" mass="9496">MTTTKAQRAIKKMIIDEMYLSEIFDLIYDDTFPEETIKKIRRLVAKEVSDNMTEVERRNFLLEKLGYKETMRVLGKGAYK</sequence>
<evidence type="ECO:0000313" key="2">
    <source>
        <dbReference type="Proteomes" id="UP000190328"/>
    </source>
</evidence>
<reference evidence="1 2" key="1">
    <citation type="submission" date="2017-02" db="EMBL/GenBank/DDBJ databases">
        <authorList>
            <person name="Peterson S.W."/>
        </authorList>
    </citation>
    <scope>NUCLEOTIDE SEQUENCE [LARGE SCALE GENOMIC DNA]</scope>
    <source>
        <strain evidence="1 2">ATCC BAA-1030</strain>
    </source>
</reference>
<organism evidence="1 2">
    <name type="scientific">Pilibacter termitis</name>
    <dbReference type="NCBI Taxonomy" id="263852"/>
    <lineage>
        <taxon>Bacteria</taxon>
        <taxon>Bacillati</taxon>
        <taxon>Bacillota</taxon>
        <taxon>Bacilli</taxon>
        <taxon>Lactobacillales</taxon>
        <taxon>Enterococcaceae</taxon>
        <taxon>Pilibacter</taxon>
    </lineage>
</organism>
<dbReference type="STRING" id="263852.SAMN02745116_02547"/>
<proteinExistence type="predicted"/>